<evidence type="ECO:0000256" key="5">
    <source>
        <dbReference type="ARBA" id="ARBA00023014"/>
    </source>
</evidence>
<dbReference type="Gene3D" id="3.30.70.20">
    <property type="match status" value="1"/>
</dbReference>
<keyword evidence="4" id="KW-0408">Iron</keyword>
<evidence type="ECO:0000256" key="3">
    <source>
        <dbReference type="ARBA" id="ARBA00023002"/>
    </source>
</evidence>
<name>A0A6N2TJG0_9FIRM</name>
<evidence type="ECO:0000256" key="1">
    <source>
        <dbReference type="ARBA" id="ARBA00007118"/>
    </source>
</evidence>
<evidence type="ECO:0000313" key="7">
    <source>
        <dbReference type="EMBL" id="VYT05567.1"/>
    </source>
</evidence>
<feature type="domain" description="4Fe-4S ferredoxin-type" evidence="6">
    <location>
        <begin position="1"/>
        <end position="29"/>
    </location>
</feature>
<sequence length="263" mass="30126">MVKIDQEKCIGCGLCAADCSVENIAVIDKKAVIKNECFNCGHCVAICPAGAVFIPEYDMDDVEEYEKESFCLEPEKMLRSIKFRRSVRSYKPEKISKEVLEQLVQAGRYTATAKNNQDCHFIFVQNDLERLKEIVWQYIDELEEKEGRNIARELLPYVVFNRRRKKNPQDDYLFRNAPAALFITSDWPLDAGLAAQNIENMAASLGMGALYNGYLARIADANDTLKQWLEIEGKTIKACMLLGYPDRTYMRTAPRKKANVIWK</sequence>
<protein>
    <submittedName>
        <fullName evidence="7">Ferredoxin</fullName>
    </submittedName>
</protein>
<dbReference type="AlphaFoldDB" id="A0A6N2TJG0"/>
<dbReference type="SUPFAM" id="SSF55469">
    <property type="entry name" value="FMN-dependent nitroreductase-like"/>
    <property type="match status" value="1"/>
</dbReference>
<proteinExistence type="inferred from homology"/>
<dbReference type="Pfam" id="PF13237">
    <property type="entry name" value="Fer4_10"/>
    <property type="match status" value="1"/>
</dbReference>
<dbReference type="PROSITE" id="PS00198">
    <property type="entry name" value="4FE4S_FER_1"/>
    <property type="match status" value="1"/>
</dbReference>
<dbReference type="InterPro" id="IPR000415">
    <property type="entry name" value="Nitroreductase-like"/>
</dbReference>
<comment type="similarity">
    <text evidence="1">Belongs to the nitroreductase family.</text>
</comment>
<gene>
    <name evidence="7" type="primary">fer</name>
    <name evidence="7" type="ORF">BGLFYP119_01627</name>
</gene>
<dbReference type="Gene3D" id="3.40.109.10">
    <property type="entry name" value="NADH Oxidase"/>
    <property type="match status" value="1"/>
</dbReference>
<reference evidence="7" key="1">
    <citation type="submission" date="2019-11" db="EMBL/GenBank/DDBJ databases">
        <authorList>
            <person name="Feng L."/>
        </authorList>
    </citation>
    <scope>NUCLEOTIDE SEQUENCE</scope>
    <source>
        <strain evidence="7">BgluceraseaLFYP119</strain>
    </source>
</reference>
<dbReference type="PROSITE" id="PS51379">
    <property type="entry name" value="4FE4S_FER_2"/>
    <property type="match status" value="2"/>
</dbReference>
<dbReference type="EMBL" id="CACRST010000014">
    <property type="protein sequence ID" value="VYT05567.1"/>
    <property type="molecule type" value="Genomic_DNA"/>
</dbReference>
<evidence type="ECO:0000256" key="4">
    <source>
        <dbReference type="ARBA" id="ARBA00023004"/>
    </source>
</evidence>
<dbReference type="InterPro" id="IPR017900">
    <property type="entry name" value="4Fe4S_Fe_S_CS"/>
</dbReference>
<keyword evidence="2" id="KW-0479">Metal-binding</keyword>
<dbReference type="SUPFAM" id="SSF54862">
    <property type="entry name" value="4Fe-4S ferredoxins"/>
    <property type="match status" value="1"/>
</dbReference>
<organism evidence="7">
    <name type="scientific">Blautia glucerasea</name>
    <dbReference type="NCBI Taxonomy" id="536633"/>
    <lineage>
        <taxon>Bacteria</taxon>
        <taxon>Bacillati</taxon>
        <taxon>Bacillota</taxon>
        <taxon>Clostridia</taxon>
        <taxon>Lachnospirales</taxon>
        <taxon>Lachnospiraceae</taxon>
        <taxon>Blautia</taxon>
    </lineage>
</organism>
<evidence type="ECO:0000256" key="2">
    <source>
        <dbReference type="ARBA" id="ARBA00022723"/>
    </source>
</evidence>
<keyword evidence="3" id="KW-0560">Oxidoreductase</keyword>
<dbReference type="GO" id="GO:0016491">
    <property type="term" value="F:oxidoreductase activity"/>
    <property type="evidence" value="ECO:0007669"/>
    <property type="project" value="UniProtKB-KW"/>
</dbReference>
<dbReference type="RefSeq" id="WP_156353954.1">
    <property type="nucleotide sequence ID" value="NZ_CACRST010000014.1"/>
</dbReference>
<evidence type="ECO:0000259" key="6">
    <source>
        <dbReference type="PROSITE" id="PS51379"/>
    </source>
</evidence>
<accession>A0A6N2TJG0</accession>
<dbReference type="PANTHER" id="PTHR43673">
    <property type="entry name" value="NAD(P)H NITROREDUCTASE YDGI-RELATED"/>
    <property type="match status" value="1"/>
</dbReference>
<dbReference type="PANTHER" id="PTHR43673:SF10">
    <property type="entry name" value="NADH DEHYDROGENASE_NAD(P)H NITROREDUCTASE XCC3605-RELATED"/>
    <property type="match status" value="1"/>
</dbReference>
<dbReference type="Pfam" id="PF00881">
    <property type="entry name" value="Nitroreductase"/>
    <property type="match status" value="1"/>
</dbReference>
<dbReference type="GO" id="GO:0051536">
    <property type="term" value="F:iron-sulfur cluster binding"/>
    <property type="evidence" value="ECO:0007669"/>
    <property type="project" value="UniProtKB-KW"/>
</dbReference>
<dbReference type="InterPro" id="IPR017896">
    <property type="entry name" value="4Fe4S_Fe-S-bd"/>
</dbReference>
<keyword evidence="5" id="KW-0411">Iron-sulfur</keyword>
<feature type="domain" description="4Fe-4S ferredoxin-type" evidence="6">
    <location>
        <begin position="30"/>
        <end position="57"/>
    </location>
</feature>
<dbReference type="InterPro" id="IPR029479">
    <property type="entry name" value="Nitroreductase"/>
</dbReference>
<dbReference type="GO" id="GO:0046872">
    <property type="term" value="F:metal ion binding"/>
    <property type="evidence" value="ECO:0007669"/>
    <property type="project" value="UniProtKB-KW"/>
</dbReference>